<evidence type="ECO:0008006" key="3">
    <source>
        <dbReference type="Google" id="ProtNLM"/>
    </source>
</evidence>
<proteinExistence type="predicted"/>
<dbReference type="STRING" id="440168.SAMN04487974_12311"/>
<evidence type="ECO:0000313" key="2">
    <source>
        <dbReference type="Proteomes" id="UP000199495"/>
    </source>
</evidence>
<dbReference type="Pfam" id="PF07485">
    <property type="entry name" value="DUF1529"/>
    <property type="match status" value="2"/>
</dbReference>
<name>A0A1G7ZV63_9HYPH</name>
<dbReference type="InterPro" id="IPR011094">
    <property type="entry name" value="Uncharacterised_LppY/LpqO"/>
</dbReference>
<dbReference type="RefSeq" id="WP_090599406.1">
    <property type="nucleotide sequence ID" value="NZ_FNCS01000023.1"/>
</dbReference>
<dbReference type="OrthoDB" id="4687120at2"/>
<organism evidence="1 2">
    <name type="scientific">Pelagibacterium luteolum</name>
    <dbReference type="NCBI Taxonomy" id="440168"/>
    <lineage>
        <taxon>Bacteria</taxon>
        <taxon>Pseudomonadati</taxon>
        <taxon>Pseudomonadota</taxon>
        <taxon>Alphaproteobacteria</taxon>
        <taxon>Hyphomicrobiales</taxon>
        <taxon>Devosiaceae</taxon>
        <taxon>Pelagibacterium</taxon>
    </lineage>
</organism>
<dbReference type="AlphaFoldDB" id="A0A1G7ZV63"/>
<dbReference type="EMBL" id="FNCS01000023">
    <property type="protein sequence ID" value="SDH12544.1"/>
    <property type="molecule type" value="Genomic_DNA"/>
</dbReference>
<gene>
    <name evidence="1" type="ORF">SAMN04487974_12311</name>
</gene>
<sequence>MTDGTMLDQKNLEAAAGIAGTMTGDVLKMSVPRSDVKVTVDGFEIVPFMGLTTWAAFRKGTEQTTVMGDIVLMEDEVGVAVSAAIEGGFYVTALHNHFIRAQPEVLFMHIEATADEATLGQGVRKILDAVETVRQARPVNPAIKEVPNQLDTRQLEDIIGAPGELKDGVFKFTLGRPEVPVRCSRCGGLEINSVMGYNTWAAFQGTEERAAVCGDFAMLELEVAPIIRELRAGGIEVVAVHNHMFFEEPRIIFLHYWGIGKATDLATILGRALATQKQVQSDDACCSP</sequence>
<evidence type="ECO:0000313" key="1">
    <source>
        <dbReference type="EMBL" id="SDH12544.1"/>
    </source>
</evidence>
<protein>
    <recommendedName>
        <fullName evidence="3">DUF1259 domain-containing protein</fullName>
    </recommendedName>
</protein>
<dbReference type="Proteomes" id="UP000199495">
    <property type="component" value="Unassembled WGS sequence"/>
</dbReference>
<accession>A0A1G7ZV63</accession>
<keyword evidence="2" id="KW-1185">Reference proteome</keyword>
<reference evidence="1 2" key="1">
    <citation type="submission" date="2016-10" db="EMBL/GenBank/DDBJ databases">
        <authorList>
            <person name="de Groot N.N."/>
        </authorList>
    </citation>
    <scope>NUCLEOTIDE SEQUENCE [LARGE SCALE GENOMIC DNA]</scope>
    <source>
        <strain evidence="1 2">CGMCC 1.10267</strain>
    </source>
</reference>